<feature type="compositionally biased region" description="Polar residues" evidence="11">
    <location>
        <begin position="238"/>
        <end position="252"/>
    </location>
</feature>
<evidence type="ECO:0000256" key="2">
    <source>
        <dbReference type="ARBA" id="ARBA00022491"/>
    </source>
</evidence>
<dbReference type="SUPFAM" id="SSF46785">
    <property type="entry name" value="Winged helix' DNA-binding domain"/>
    <property type="match status" value="2"/>
</dbReference>
<dbReference type="SMART" id="SM00339">
    <property type="entry name" value="FH"/>
    <property type="match status" value="1"/>
</dbReference>
<feature type="region of interest" description="Disordered" evidence="11">
    <location>
        <begin position="982"/>
        <end position="1048"/>
    </location>
</feature>
<feature type="compositionally biased region" description="Low complexity" evidence="11">
    <location>
        <begin position="442"/>
        <end position="459"/>
    </location>
</feature>
<feature type="region of interest" description="Disordered" evidence="11">
    <location>
        <begin position="863"/>
        <end position="890"/>
    </location>
</feature>
<evidence type="ECO:0000256" key="6">
    <source>
        <dbReference type="ARBA" id="ARBA00023015"/>
    </source>
</evidence>
<evidence type="ECO:0000256" key="11">
    <source>
        <dbReference type="SAM" id="MobiDB-lite"/>
    </source>
</evidence>
<feature type="compositionally biased region" description="Low complexity" evidence="11">
    <location>
        <begin position="355"/>
        <end position="368"/>
    </location>
</feature>
<evidence type="ECO:0000256" key="10">
    <source>
        <dbReference type="PROSITE-ProRule" id="PRU00089"/>
    </source>
</evidence>
<dbReference type="Gene3D" id="1.20.5.340">
    <property type="match status" value="1"/>
</dbReference>
<evidence type="ECO:0000256" key="1">
    <source>
        <dbReference type="ARBA" id="ARBA00004123"/>
    </source>
</evidence>
<dbReference type="CDD" id="cd20065">
    <property type="entry name" value="FH_FOXP2"/>
    <property type="match status" value="1"/>
</dbReference>
<name>A0ABQ9ZHX4_9CRUS</name>
<evidence type="ECO:0000256" key="4">
    <source>
        <dbReference type="ARBA" id="ARBA00022771"/>
    </source>
</evidence>
<reference evidence="13 14" key="1">
    <citation type="journal article" date="2023" name="Nucleic Acids Res.">
        <title>The hologenome of Daphnia magna reveals possible DNA methylation and microbiome-mediated evolution of the host genome.</title>
        <authorList>
            <person name="Chaturvedi A."/>
            <person name="Li X."/>
            <person name="Dhandapani V."/>
            <person name="Marshall H."/>
            <person name="Kissane S."/>
            <person name="Cuenca-Cambronero M."/>
            <person name="Asole G."/>
            <person name="Calvet F."/>
            <person name="Ruiz-Romero M."/>
            <person name="Marangio P."/>
            <person name="Guigo R."/>
            <person name="Rago D."/>
            <person name="Mirbahai L."/>
            <person name="Eastwood N."/>
            <person name="Colbourne J.K."/>
            <person name="Zhou J."/>
            <person name="Mallon E."/>
            <person name="Orsini L."/>
        </authorList>
    </citation>
    <scope>NUCLEOTIDE SEQUENCE [LARGE SCALE GENOMIC DNA]</scope>
    <source>
        <strain evidence="13">LRV0_1</strain>
    </source>
</reference>
<dbReference type="Pfam" id="PF16159">
    <property type="entry name" value="FOXP-CC"/>
    <property type="match status" value="1"/>
</dbReference>
<dbReference type="InterPro" id="IPR050998">
    <property type="entry name" value="FOXP"/>
</dbReference>
<evidence type="ECO:0000259" key="12">
    <source>
        <dbReference type="PROSITE" id="PS50039"/>
    </source>
</evidence>
<feature type="compositionally biased region" description="Acidic residues" evidence="11">
    <location>
        <begin position="996"/>
        <end position="1005"/>
    </location>
</feature>
<dbReference type="PRINTS" id="PR00053">
    <property type="entry name" value="FORKHEAD"/>
</dbReference>
<feature type="domain" description="Fork-head" evidence="12">
    <location>
        <begin position="604"/>
        <end position="677"/>
    </location>
</feature>
<dbReference type="InterPro" id="IPR047412">
    <property type="entry name" value="FH_FOXP1_P2"/>
</dbReference>
<feature type="compositionally biased region" description="Basic and acidic residues" evidence="11">
    <location>
        <begin position="15"/>
        <end position="33"/>
    </location>
</feature>
<feature type="region of interest" description="Disordered" evidence="11">
    <location>
        <begin position="939"/>
        <end position="969"/>
    </location>
</feature>
<dbReference type="EMBL" id="JAOYFB010000003">
    <property type="protein sequence ID" value="KAK4012024.1"/>
    <property type="molecule type" value="Genomic_DNA"/>
</dbReference>
<comment type="subcellular location">
    <subcellularLocation>
        <location evidence="1 10">Nucleus</location>
    </subcellularLocation>
</comment>
<feature type="region of interest" description="Disordered" evidence="11">
    <location>
        <begin position="772"/>
        <end position="795"/>
    </location>
</feature>
<keyword evidence="4" id="KW-0863">Zinc-finger</keyword>
<dbReference type="Proteomes" id="UP001234178">
    <property type="component" value="Unassembled WGS sequence"/>
</dbReference>
<feature type="region of interest" description="Disordered" evidence="11">
    <location>
        <begin position="1"/>
        <end position="65"/>
    </location>
</feature>
<feature type="compositionally biased region" description="Low complexity" evidence="11">
    <location>
        <begin position="984"/>
        <end position="995"/>
    </location>
</feature>
<dbReference type="InterPro" id="IPR036388">
    <property type="entry name" value="WH-like_DNA-bd_sf"/>
</dbReference>
<organism evidence="13 14">
    <name type="scientific">Daphnia magna</name>
    <dbReference type="NCBI Taxonomy" id="35525"/>
    <lineage>
        <taxon>Eukaryota</taxon>
        <taxon>Metazoa</taxon>
        <taxon>Ecdysozoa</taxon>
        <taxon>Arthropoda</taxon>
        <taxon>Crustacea</taxon>
        <taxon>Branchiopoda</taxon>
        <taxon>Diplostraca</taxon>
        <taxon>Cladocera</taxon>
        <taxon>Anomopoda</taxon>
        <taxon>Daphniidae</taxon>
        <taxon>Daphnia</taxon>
    </lineage>
</organism>
<evidence type="ECO:0000256" key="7">
    <source>
        <dbReference type="ARBA" id="ARBA00023125"/>
    </source>
</evidence>
<feature type="compositionally biased region" description="Polar residues" evidence="11">
    <location>
        <begin position="1022"/>
        <end position="1048"/>
    </location>
</feature>
<protein>
    <recommendedName>
        <fullName evidence="12">Fork-head domain-containing protein</fullName>
    </recommendedName>
</protein>
<comment type="caution">
    <text evidence="13">The sequence shown here is derived from an EMBL/GenBank/DDBJ whole genome shotgun (WGS) entry which is preliminary data.</text>
</comment>
<evidence type="ECO:0000256" key="3">
    <source>
        <dbReference type="ARBA" id="ARBA00022723"/>
    </source>
</evidence>
<feature type="region of interest" description="Disordered" evidence="11">
    <location>
        <begin position="521"/>
        <end position="559"/>
    </location>
</feature>
<keyword evidence="6" id="KW-0805">Transcription regulation</keyword>
<evidence type="ECO:0000256" key="9">
    <source>
        <dbReference type="ARBA" id="ARBA00023242"/>
    </source>
</evidence>
<keyword evidence="2" id="KW-0678">Repressor</keyword>
<dbReference type="Pfam" id="PF00250">
    <property type="entry name" value="Forkhead"/>
    <property type="match status" value="1"/>
</dbReference>
<dbReference type="PANTHER" id="PTHR45796">
    <property type="entry name" value="FORKHEAD BOX P, ISOFORM C"/>
    <property type="match status" value="1"/>
</dbReference>
<keyword evidence="14" id="KW-1185">Reference proteome</keyword>
<feature type="compositionally biased region" description="Polar residues" evidence="11">
    <location>
        <begin position="337"/>
        <end position="354"/>
    </location>
</feature>
<feature type="compositionally biased region" description="Polar residues" evidence="11">
    <location>
        <begin position="312"/>
        <end position="321"/>
    </location>
</feature>
<accession>A0ABQ9ZHX4</accession>
<proteinExistence type="predicted"/>
<keyword evidence="9 10" id="KW-0539">Nucleus</keyword>
<feature type="compositionally biased region" description="Low complexity" evidence="11">
    <location>
        <begin position="863"/>
        <end position="879"/>
    </location>
</feature>
<evidence type="ECO:0000313" key="13">
    <source>
        <dbReference type="EMBL" id="KAK4012024.1"/>
    </source>
</evidence>
<dbReference type="PROSITE" id="PS50039">
    <property type="entry name" value="FORK_HEAD_3"/>
    <property type="match status" value="1"/>
</dbReference>
<feature type="region of interest" description="Disordered" evidence="11">
    <location>
        <begin position="435"/>
        <end position="489"/>
    </location>
</feature>
<feature type="compositionally biased region" description="Low complexity" evidence="11">
    <location>
        <begin position="47"/>
        <end position="60"/>
    </location>
</feature>
<sequence length="1048" mass="114763">MIRHSKLGKGCAILQDRKESLSPETKLDDEGSPVRDPANTGTSTGCSSSSDSSDSSKSSSPPVIHWEPASLLGSIHKKSEQPISSDVDPAKPLLAPTSVAGNHPLLMTPQGLALQQHVQQLLRDQLIHPQLQNMLLYQKQQQEKLADLGRKQLETLMQQLQEQLQLNLIQQSQLMQQRGGTGVTERRKSNELAQTLAGQQQQLMQQLQLTQRHYLIGLQQQQLLTSPPASAGEEAPTDKSTSGWNNKDSSTPLAAGGLNVHVPTSGLPTVQVTACDSPASISPIRSSADCGKMVTNGHPHGSGVYSSPHPHYQQTSSTGDMNDNLIDHHHNGGVLHSFNNSGSNGIKNGDQQRFSSSSSTPLSSSSSSSHPLFLFGVCRWPGCESPCDDVATFLEHLNREHVLDDRSTAQTRVQMQVVAQLELQLQKERDRLQSMMDHLSRARQQQQQAPPAKQSPAKSNGSTMRGQPGPPSGDPTNGLQHHQQHHRMSPSLAALVSATMRGVMNPSASSHHHLLLHPPAQSNHAASSMGHQSQSQSRRRLSEKPNSASNSGAVEDIRLRKRSVTERSAMDISEGLPYLLDRTGLDVHQELQRNREFYRNTDVRPPFTYASLIRQAIIESPERQLTLNEIYTWFQNTFCYFRHNAATWKNAVRHNLSLHKCFMRVENVKGAVWTVDEVEFHKRRPQRSTSGLDIVSSTNGCFINAIRTNLSLHKCFVRYEDDFGSYWMVDDAEFVRRRHLARGRPRKFEIPAAAAAAAAVAVQHHQLQINLNRQSSPHSRQPPTPSTLVRNRSADGATAESARCLVLTDGRNVISRSACARRAKITAQGIQSKSPSMTPSPTLFGEALNASLQAALAESNMSFLQRSQSSSSQSPMDRSSGFHHHHHMLDGPLGLGAKRVKVEALDEELSSCSMKAPPIPSEEYYCRNPAGGSSLVVVKQQPSEPSGDGGGHHSSGTDNEDNNDASSTENYEPLDFKAWRAQRSASNNTSMAAASNDEEDEEEDFSNTIPGRASITVEVGPASSTRLMDANSATTGSDFMTQTVRSAK</sequence>
<keyword evidence="3" id="KW-0479">Metal-binding</keyword>
<dbReference type="PANTHER" id="PTHR45796:SF4">
    <property type="entry name" value="FORKHEAD BOX P, ISOFORM C"/>
    <property type="match status" value="1"/>
</dbReference>
<dbReference type="InterPro" id="IPR036390">
    <property type="entry name" value="WH_DNA-bd_sf"/>
</dbReference>
<dbReference type="Gene3D" id="1.10.10.10">
    <property type="entry name" value="Winged helix-like DNA-binding domain superfamily/Winged helix DNA-binding domain"/>
    <property type="match status" value="2"/>
</dbReference>
<feature type="region of interest" description="Disordered" evidence="11">
    <location>
        <begin position="292"/>
        <end position="368"/>
    </location>
</feature>
<evidence type="ECO:0000256" key="8">
    <source>
        <dbReference type="ARBA" id="ARBA00023163"/>
    </source>
</evidence>
<evidence type="ECO:0000313" key="14">
    <source>
        <dbReference type="Proteomes" id="UP001234178"/>
    </source>
</evidence>
<dbReference type="InterPro" id="IPR001766">
    <property type="entry name" value="Fork_head_dom"/>
</dbReference>
<dbReference type="InterPro" id="IPR032354">
    <property type="entry name" value="FOXP-CC"/>
</dbReference>
<keyword evidence="8" id="KW-0804">Transcription</keyword>
<gene>
    <name evidence="13" type="ORF">OUZ56_021126</name>
</gene>
<keyword evidence="5" id="KW-0862">Zinc</keyword>
<keyword evidence="7 10" id="KW-0238">DNA-binding</keyword>
<dbReference type="InterPro" id="IPR030456">
    <property type="entry name" value="TF_fork_head_CS_2"/>
</dbReference>
<dbReference type="PROSITE" id="PS00658">
    <property type="entry name" value="FORK_HEAD_2"/>
    <property type="match status" value="1"/>
</dbReference>
<feature type="region of interest" description="Disordered" evidence="11">
    <location>
        <begin position="226"/>
        <end position="259"/>
    </location>
</feature>
<feature type="compositionally biased region" description="Polar residues" evidence="11">
    <location>
        <begin position="521"/>
        <end position="531"/>
    </location>
</feature>
<feature type="DNA-binding region" description="Fork-head" evidence="10">
    <location>
        <begin position="604"/>
        <end position="677"/>
    </location>
</feature>
<evidence type="ECO:0000256" key="5">
    <source>
        <dbReference type="ARBA" id="ARBA00022833"/>
    </source>
</evidence>